<reference evidence="4" key="1">
    <citation type="submission" date="2012-12" db="EMBL/GenBank/DDBJ databases">
        <authorList>
            <person name="Hellsten U."/>
            <person name="Grimwood J."/>
            <person name="Chapman J.A."/>
            <person name="Shapiro H."/>
            <person name="Aerts A."/>
            <person name="Otillar R.P."/>
            <person name="Terry A.Y."/>
            <person name="Boore J.L."/>
            <person name="Simakov O."/>
            <person name="Marletaz F."/>
            <person name="Cho S.-J."/>
            <person name="Edsinger-Gonzales E."/>
            <person name="Havlak P."/>
            <person name="Kuo D.-H."/>
            <person name="Larsson T."/>
            <person name="Lv J."/>
            <person name="Arendt D."/>
            <person name="Savage R."/>
            <person name="Osoegawa K."/>
            <person name="de Jong P."/>
            <person name="Lindberg D.R."/>
            <person name="Seaver E.C."/>
            <person name="Weisblat D.A."/>
            <person name="Putnam N.H."/>
            <person name="Grigoriev I.V."/>
            <person name="Rokhsar D.S."/>
        </authorList>
    </citation>
    <scope>NUCLEOTIDE SEQUENCE</scope>
    <source>
        <strain evidence="4">I ESC-2004</strain>
    </source>
</reference>
<evidence type="ECO:0000313" key="4">
    <source>
        <dbReference type="Proteomes" id="UP000014760"/>
    </source>
</evidence>
<feature type="region of interest" description="Disordered" evidence="1">
    <location>
        <begin position="87"/>
        <end position="117"/>
    </location>
</feature>
<dbReference type="Proteomes" id="UP000014760">
    <property type="component" value="Unassembled WGS sequence"/>
</dbReference>
<feature type="region of interest" description="Disordered" evidence="1">
    <location>
        <begin position="1"/>
        <end position="31"/>
    </location>
</feature>
<name>R7V5K7_CAPTE</name>
<reference evidence="2 4" key="2">
    <citation type="journal article" date="2013" name="Nature">
        <title>Insights into bilaterian evolution from three spiralian genomes.</title>
        <authorList>
            <person name="Simakov O."/>
            <person name="Marletaz F."/>
            <person name="Cho S.J."/>
            <person name="Edsinger-Gonzales E."/>
            <person name="Havlak P."/>
            <person name="Hellsten U."/>
            <person name="Kuo D.H."/>
            <person name="Larsson T."/>
            <person name="Lv J."/>
            <person name="Arendt D."/>
            <person name="Savage R."/>
            <person name="Osoegawa K."/>
            <person name="de Jong P."/>
            <person name="Grimwood J."/>
            <person name="Chapman J.A."/>
            <person name="Shapiro H."/>
            <person name="Aerts A."/>
            <person name="Otillar R.P."/>
            <person name="Terry A.Y."/>
            <person name="Boore J.L."/>
            <person name="Grigoriev I.V."/>
            <person name="Lindberg D.R."/>
            <person name="Seaver E.C."/>
            <person name="Weisblat D.A."/>
            <person name="Putnam N.H."/>
            <person name="Rokhsar D.S."/>
        </authorList>
    </citation>
    <scope>NUCLEOTIDE SEQUENCE</scope>
    <source>
        <strain evidence="2 4">I ESC-2004</strain>
    </source>
</reference>
<dbReference type="EnsemblMetazoa" id="CapteT190323">
    <property type="protein sequence ID" value="CapteP190323"/>
    <property type="gene ID" value="CapteG190323"/>
</dbReference>
<accession>R7V5K7</accession>
<organism evidence="2">
    <name type="scientific">Capitella teleta</name>
    <name type="common">Polychaete worm</name>
    <dbReference type="NCBI Taxonomy" id="283909"/>
    <lineage>
        <taxon>Eukaryota</taxon>
        <taxon>Metazoa</taxon>
        <taxon>Spiralia</taxon>
        <taxon>Lophotrochozoa</taxon>
        <taxon>Annelida</taxon>
        <taxon>Polychaeta</taxon>
        <taxon>Sedentaria</taxon>
        <taxon>Scolecida</taxon>
        <taxon>Capitellidae</taxon>
        <taxon>Capitella</taxon>
    </lineage>
</organism>
<evidence type="ECO:0000313" key="2">
    <source>
        <dbReference type="EMBL" id="ELU13737.1"/>
    </source>
</evidence>
<dbReference type="EMBL" id="AMQN01000752">
    <property type="status" value="NOT_ANNOTATED_CDS"/>
    <property type="molecule type" value="Genomic_DNA"/>
</dbReference>
<keyword evidence="4" id="KW-1185">Reference proteome</keyword>
<feature type="compositionally biased region" description="Basic residues" evidence="1">
    <location>
        <begin position="97"/>
        <end position="117"/>
    </location>
</feature>
<protein>
    <submittedName>
        <fullName evidence="2 3">Uncharacterized protein</fullName>
    </submittedName>
</protein>
<dbReference type="HOGENOM" id="CLU_2087084_0_0_1"/>
<evidence type="ECO:0000313" key="3">
    <source>
        <dbReference type="EnsemblMetazoa" id="CapteP190323"/>
    </source>
</evidence>
<sequence length="117" mass="13039">MAPNTEKNGSVCDISPTDPLEGRPQIISDSDTNVEDDLKRIAAEAEIRWRLAIMRAPSVHAEMEGRRPASFANLKQESLPEARAMFGDDAACPPQQGKKRQNRRRAPKSKKAKKDKN</sequence>
<reference evidence="3" key="3">
    <citation type="submission" date="2015-06" db="UniProtKB">
        <authorList>
            <consortium name="EnsemblMetazoa"/>
        </authorList>
    </citation>
    <scope>IDENTIFICATION</scope>
</reference>
<dbReference type="EMBL" id="KB295062">
    <property type="protein sequence ID" value="ELU13737.1"/>
    <property type="molecule type" value="Genomic_DNA"/>
</dbReference>
<evidence type="ECO:0000256" key="1">
    <source>
        <dbReference type="SAM" id="MobiDB-lite"/>
    </source>
</evidence>
<gene>
    <name evidence="2" type="ORF">CAPTEDRAFT_190323</name>
</gene>
<proteinExistence type="predicted"/>
<dbReference type="AlphaFoldDB" id="R7V5K7"/>